<accession>A0ABR8PL07</accession>
<proteinExistence type="predicted"/>
<dbReference type="Proteomes" id="UP000659496">
    <property type="component" value="Unassembled WGS sequence"/>
</dbReference>
<keyword evidence="2" id="KW-1185">Reference proteome</keyword>
<organism evidence="1 2">
    <name type="scientific">Sporosarcina gallistercoris</name>
    <dbReference type="NCBI Taxonomy" id="2762245"/>
    <lineage>
        <taxon>Bacteria</taxon>
        <taxon>Bacillati</taxon>
        <taxon>Bacillota</taxon>
        <taxon>Bacilli</taxon>
        <taxon>Bacillales</taxon>
        <taxon>Caryophanaceae</taxon>
        <taxon>Sporosarcina</taxon>
    </lineage>
</organism>
<dbReference type="Pfam" id="PF08958">
    <property type="entry name" value="DUF1871"/>
    <property type="match status" value="1"/>
</dbReference>
<dbReference type="EMBL" id="JACSQY010000008">
    <property type="protein sequence ID" value="MBD7908830.1"/>
    <property type="molecule type" value="Genomic_DNA"/>
</dbReference>
<dbReference type="RefSeq" id="WP_191690378.1">
    <property type="nucleotide sequence ID" value="NZ_JACSQY010000008.1"/>
</dbReference>
<evidence type="ECO:0000313" key="2">
    <source>
        <dbReference type="Proteomes" id="UP000659496"/>
    </source>
</evidence>
<dbReference type="InterPro" id="IPR023162">
    <property type="entry name" value="Apc36109-like_dom_sf"/>
</dbReference>
<name>A0ABR8PL07_9BACL</name>
<dbReference type="SUPFAM" id="SSF116922">
    <property type="entry name" value="YugE-like"/>
    <property type="match status" value="1"/>
</dbReference>
<reference evidence="1 2" key="1">
    <citation type="submission" date="2020-08" db="EMBL/GenBank/DDBJ databases">
        <title>A Genomic Blueprint of the Chicken Gut Microbiome.</title>
        <authorList>
            <person name="Gilroy R."/>
            <person name="Ravi A."/>
            <person name="Getino M."/>
            <person name="Pursley I."/>
            <person name="Horton D.L."/>
            <person name="Alikhan N.-F."/>
            <person name="Baker D."/>
            <person name="Gharbi K."/>
            <person name="Hall N."/>
            <person name="Watson M."/>
            <person name="Adriaenssens E.M."/>
            <person name="Foster-Nyarko E."/>
            <person name="Jarju S."/>
            <person name="Secka A."/>
            <person name="Antonio M."/>
            <person name="Oren A."/>
            <person name="Chaudhuri R."/>
            <person name="La Ragione R.M."/>
            <person name="Hildebrand F."/>
            <person name="Pallen M.J."/>
        </authorList>
    </citation>
    <scope>NUCLEOTIDE SEQUENCE [LARGE SCALE GENOMIC DNA]</scope>
    <source>
        <strain evidence="1 2">Sa3CUA8</strain>
    </source>
</reference>
<gene>
    <name evidence="1" type="ORF">H9659_10855</name>
</gene>
<dbReference type="Gene3D" id="1.10.340.20">
    <property type="entry name" value="Apc36109-like domain"/>
    <property type="match status" value="1"/>
</dbReference>
<dbReference type="InterPro" id="IPR015053">
    <property type="entry name" value="DUF1871"/>
</dbReference>
<comment type="caution">
    <text evidence="1">The sequence shown here is derived from an EMBL/GenBank/DDBJ whole genome shotgun (WGS) entry which is preliminary data.</text>
</comment>
<sequence>MQTVEMNKKAVHLLEEWDPFLAGPDAYQLEIADVVADLHLLDHPTDLAKRIREIYEHSYAMWIPLEECMQISYKLLAVKFEAKCIIS</sequence>
<protein>
    <submittedName>
        <fullName evidence="1">DUF1871 family protein</fullName>
    </submittedName>
</protein>
<evidence type="ECO:0000313" key="1">
    <source>
        <dbReference type="EMBL" id="MBD7908830.1"/>
    </source>
</evidence>